<sequence length="145" mass="14521">MRLQLPQGGGDELLALREAGGECLDADLGALGQGLDAYGEAHGGRAQAGVLGEVVADDGEPVGVPDGDVDHATGREGAGKLCQGARERSILRGIHREGTTSLVVRPSIGIAVPAGGRRMCWSGGVSICLPTGAKSSSVGKSHPCG</sequence>
<dbReference type="Proteomes" id="UP000498740">
    <property type="component" value="Unassembled WGS sequence"/>
</dbReference>
<evidence type="ECO:0000313" key="1">
    <source>
        <dbReference type="EMBL" id="GFN04584.1"/>
    </source>
</evidence>
<gene>
    <name evidence="1" type="ORF">Smic_31400</name>
</gene>
<protein>
    <submittedName>
        <fullName evidence="1">Uncharacterized protein</fullName>
    </submittedName>
</protein>
<name>A0A7J0CRN0_STRMI</name>
<comment type="caution">
    <text evidence="1">The sequence shown here is derived from an EMBL/GenBank/DDBJ whole genome shotgun (WGS) entry which is preliminary data.</text>
</comment>
<reference evidence="1 2" key="1">
    <citation type="submission" date="2020-05" db="EMBL/GenBank/DDBJ databases">
        <title>Whole genome shotgun sequence of Streptomyces microflavus NBRC 13062.</title>
        <authorList>
            <person name="Komaki H."/>
            <person name="Tamura T."/>
        </authorList>
    </citation>
    <scope>NUCLEOTIDE SEQUENCE [LARGE SCALE GENOMIC DNA]</scope>
    <source>
        <strain evidence="1 2">NBRC 13062</strain>
    </source>
</reference>
<proteinExistence type="predicted"/>
<dbReference type="AlphaFoldDB" id="A0A7J0CRN0"/>
<organism evidence="1 2">
    <name type="scientific">Streptomyces microflavus</name>
    <name type="common">Streptomyces lipmanii</name>
    <dbReference type="NCBI Taxonomy" id="1919"/>
    <lineage>
        <taxon>Bacteria</taxon>
        <taxon>Bacillati</taxon>
        <taxon>Actinomycetota</taxon>
        <taxon>Actinomycetes</taxon>
        <taxon>Kitasatosporales</taxon>
        <taxon>Streptomycetaceae</taxon>
        <taxon>Streptomyces</taxon>
    </lineage>
</organism>
<accession>A0A7J0CRN0</accession>
<dbReference type="EMBL" id="BLWD01000001">
    <property type="protein sequence ID" value="GFN04584.1"/>
    <property type="molecule type" value="Genomic_DNA"/>
</dbReference>
<evidence type="ECO:0000313" key="2">
    <source>
        <dbReference type="Proteomes" id="UP000498740"/>
    </source>
</evidence>